<gene>
    <name evidence="2" type="primary">whiJ</name>
    <name evidence="2" type="ORF">GCM10020221_17160</name>
</gene>
<protein>
    <submittedName>
        <fullName evidence="2">Transcriptional regulator WhiJ</fullName>
    </submittedName>
</protein>
<dbReference type="InterPro" id="IPR043917">
    <property type="entry name" value="DUF5753"/>
</dbReference>
<feature type="domain" description="HTH cro/C1-type" evidence="1">
    <location>
        <begin position="19"/>
        <end position="73"/>
    </location>
</feature>
<evidence type="ECO:0000313" key="2">
    <source>
        <dbReference type="EMBL" id="GAA2921507.1"/>
    </source>
</evidence>
<dbReference type="SUPFAM" id="SSF47413">
    <property type="entry name" value="lambda repressor-like DNA-binding domains"/>
    <property type="match status" value="1"/>
</dbReference>
<dbReference type="PROSITE" id="PS50943">
    <property type="entry name" value="HTH_CROC1"/>
    <property type="match status" value="1"/>
</dbReference>
<proteinExistence type="predicted"/>
<accession>A0ABP6J7G3</accession>
<dbReference type="Gene3D" id="1.10.260.40">
    <property type="entry name" value="lambda repressor-like DNA-binding domains"/>
    <property type="match status" value="1"/>
</dbReference>
<dbReference type="Proteomes" id="UP001501102">
    <property type="component" value="Unassembled WGS sequence"/>
</dbReference>
<dbReference type="Pfam" id="PF13560">
    <property type="entry name" value="HTH_31"/>
    <property type="match status" value="1"/>
</dbReference>
<sequence>MTRVKRPPSVRQRRLGVELRRLREQAGLSATRAAELFGATQSRISNIESGGYAVSAERVRALAKLYECGDDRLVEALTEMTGGRTRGWWEEYQGLVPDDTLELTELEHHATSLRVASVIHIPGLLQTKEQARVVISGAVPPLAPFELEHRASYRIKRQGVLYGAAPTSLTAIIHEAALRMDFGGPDVSETQLRFLLERSHEDHIQVLVIPFGAGLLPSAGHGIVQCDGEVPQLDTVLLDADHGTVFIDNEAQLRAYRAVLDRMQASALDPASSRDLIHRIARDLRQG</sequence>
<dbReference type="InterPro" id="IPR010982">
    <property type="entry name" value="Lambda_DNA-bd_dom_sf"/>
</dbReference>
<dbReference type="Pfam" id="PF19054">
    <property type="entry name" value="DUF5753"/>
    <property type="match status" value="1"/>
</dbReference>
<reference evidence="3" key="1">
    <citation type="journal article" date="2019" name="Int. J. Syst. Evol. Microbiol.">
        <title>The Global Catalogue of Microorganisms (GCM) 10K type strain sequencing project: providing services to taxonomists for standard genome sequencing and annotation.</title>
        <authorList>
            <consortium name="The Broad Institute Genomics Platform"/>
            <consortium name="The Broad Institute Genome Sequencing Center for Infectious Disease"/>
            <person name="Wu L."/>
            <person name="Ma J."/>
        </authorList>
    </citation>
    <scope>NUCLEOTIDE SEQUENCE [LARGE SCALE GENOMIC DNA]</scope>
    <source>
        <strain evidence="3">JCM 4087</strain>
    </source>
</reference>
<dbReference type="EMBL" id="BAAAXZ010000064">
    <property type="protein sequence ID" value="GAA2921507.1"/>
    <property type="molecule type" value="Genomic_DNA"/>
</dbReference>
<name>A0ABP6J7G3_STRTU</name>
<dbReference type="RefSeq" id="WP_344962022.1">
    <property type="nucleotide sequence ID" value="NZ_BAAAXZ010000064.1"/>
</dbReference>
<keyword evidence="3" id="KW-1185">Reference proteome</keyword>
<evidence type="ECO:0000259" key="1">
    <source>
        <dbReference type="PROSITE" id="PS50943"/>
    </source>
</evidence>
<organism evidence="2 3">
    <name type="scientific">Streptomyces thioluteus</name>
    <dbReference type="NCBI Taxonomy" id="66431"/>
    <lineage>
        <taxon>Bacteria</taxon>
        <taxon>Bacillati</taxon>
        <taxon>Actinomycetota</taxon>
        <taxon>Actinomycetes</taxon>
        <taxon>Kitasatosporales</taxon>
        <taxon>Streptomycetaceae</taxon>
        <taxon>Streptomyces</taxon>
    </lineage>
</organism>
<evidence type="ECO:0000313" key="3">
    <source>
        <dbReference type="Proteomes" id="UP001501102"/>
    </source>
</evidence>
<dbReference type="CDD" id="cd00093">
    <property type="entry name" value="HTH_XRE"/>
    <property type="match status" value="1"/>
</dbReference>
<dbReference type="SMART" id="SM00530">
    <property type="entry name" value="HTH_XRE"/>
    <property type="match status" value="1"/>
</dbReference>
<dbReference type="InterPro" id="IPR001387">
    <property type="entry name" value="Cro/C1-type_HTH"/>
</dbReference>
<comment type="caution">
    <text evidence="2">The sequence shown here is derived from an EMBL/GenBank/DDBJ whole genome shotgun (WGS) entry which is preliminary data.</text>
</comment>